<evidence type="ECO:0000259" key="2">
    <source>
        <dbReference type="Pfam" id="PF00156"/>
    </source>
</evidence>
<accession>A0ABU9XKC8</accession>
<dbReference type="Pfam" id="PF00156">
    <property type="entry name" value="Pribosyltran"/>
    <property type="match status" value="1"/>
</dbReference>
<dbReference type="PANTHER" id="PTHR47505:SF1">
    <property type="entry name" value="DNA UTILIZATION PROTEIN YHGH"/>
    <property type="match status" value="1"/>
</dbReference>
<name>A0ABU9XKC8_9BACI</name>
<evidence type="ECO:0000256" key="1">
    <source>
        <dbReference type="ARBA" id="ARBA00008007"/>
    </source>
</evidence>
<reference evidence="3 4" key="1">
    <citation type="submission" date="2024-05" db="EMBL/GenBank/DDBJ databases">
        <authorList>
            <person name="Haq I."/>
            <person name="Ullah Z."/>
            <person name="Ahmad R."/>
            <person name="Li M."/>
            <person name="Tong Y."/>
        </authorList>
    </citation>
    <scope>NUCLEOTIDE SEQUENCE [LARGE SCALE GENOMIC DNA]</scope>
    <source>
        <strain evidence="3 4">16A2E</strain>
    </source>
</reference>
<dbReference type="CDD" id="cd06223">
    <property type="entry name" value="PRTases_typeI"/>
    <property type="match status" value="1"/>
</dbReference>
<dbReference type="Gene3D" id="3.40.50.2020">
    <property type="match status" value="1"/>
</dbReference>
<dbReference type="RefSeq" id="WP_345826223.1">
    <property type="nucleotide sequence ID" value="NZ_JBDIML010000006.1"/>
</dbReference>
<proteinExistence type="inferred from homology"/>
<evidence type="ECO:0000313" key="3">
    <source>
        <dbReference type="EMBL" id="MEN2768729.1"/>
    </source>
</evidence>
<dbReference type="SUPFAM" id="SSF53271">
    <property type="entry name" value="PRTase-like"/>
    <property type="match status" value="1"/>
</dbReference>
<dbReference type="Proteomes" id="UP001444625">
    <property type="component" value="Unassembled WGS sequence"/>
</dbReference>
<comment type="similarity">
    <text evidence="1">Belongs to the ComF/GntX family.</text>
</comment>
<gene>
    <name evidence="3" type="ORF">ABC228_16210</name>
</gene>
<dbReference type="InterPro" id="IPR051910">
    <property type="entry name" value="ComF/GntX_DNA_util-trans"/>
</dbReference>
<keyword evidence="4" id="KW-1185">Reference proteome</keyword>
<comment type="caution">
    <text evidence="3">The sequence shown here is derived from an EMBL/GenBank/DDBJ whole genome shotgun (WGS) entry which is preliminary data.</text>
</comment>
<feature type="domain" description="Phosphoribosyltransferase" evidence="2">
    <location>
        <begin position="180"/>
        <end position="225"/>
    </location>
</feature>
<evidence type="ECO:0000313" key="4">
    <source>
        <dbReference type="Proteomes" id="UP001444625"/>
    </source>
</evidence>
<dbReference type="InterPro" id="IPR029057">
    <property type="entry name" value="PRTase-like"/>
</dbReference>
<organism evidence="3 4">
    <name type="scientific">Ornithinibacillus xuwenensis</name>
    <dbReference type="NCBI Taxonomy" id="3144668"/>
    <lineage>
        <taxon>Bacteria</taxon>
        <taxon>Bacillati</taxon>
        <taxon>Bacillota</taxon>
        <taxon>Bacilli</taxon>
        <taxon>Bacillales</taxon>
        <taxon>Bacillaceae</taxon>
        <taxon>Ornithinibacillus</taxon>
    </lineage>
</organism>
<dbReference type="EMBL" id="JBDIML010000006">
    <property type="protein sequence ID" value="MEN2768729.1"/>
    <property type="molecule type" value="Genomic_DNA"/>
</dbReference>
<dbReference type="InterPro" id="IPR000836">
    <property type="entry name" value="PRTase_dom"/>
</dbReference>
<protein>
    <submittedName>
        <fullName evidence="3">ComF family protein</fullName>
    </submittedName>
</protein>
<dbReference type="PANTHER" id="PTHR47505">
    <property type="entry name" value="DNA UTILIZATION PROTEIN YHGH"/>
    <property type="match status" value="1"/>
</dbReference>
<sequence length="226" mass="26519">MNCLWCHDEMIIEIDWKNLFIPPQPSALCVRCAKGLDELTGNRCQKCSRITDDKVCKDCLWWEEYSRQDDPIDFNYSVFTYNNMMKAIIAKWKYRGDYQLGYVFQKPFTEHFRKVFTTKKGAIVVPIPLSEERINERCFNQAMMLASFLPFEMVELLSRIHGEKQSKKSRYERLSTQNPFIIKESVNKPVILVDDIYTTGTTLRHAAELLKKNGCPIIYTYTLVRG</sequence>